<organism evidence="1">
    <name type="scientific">marine sediment metagenome</name>
    <dbReference type="NCBI Taxonomy" id="412755"/>
    <lineage>
        <taxon>unclassified sequences</taxon>
        <taxon>metagenomes</taxon>
        <taxon>ecological metagenomes</taxon>
    </lineage>
</organism>
<dbReference type="EMBL" id="LAZR01064256">
    <property type="protein sequence ID" value="KKK57882.1"/>
    <property type="molecule type" value="Genomic_DNA"/>
</dbReference>
<dbReference type="AlphaFoldDB" id="A0A0F8WM10"/>
<comment type="caution">
    <text evidence="1">The sequence shown here is derived from an EMBL/GenBank/DDBJ whole genome shotgun (WGS) entry which is preliminary data.</text>
</comment>
<sequence>MPLYHPDSFLYLQFLQQLLTTVAAEPMAISQAIDQVSTKNASSIDLAQLRSTLGSIKINAALEHSYKQGHNPAARLQHLHHWFDGFKTLKFIHHLRDHCLGSISFRHWQDHSSDYKIQPTKAMVDLQQRIKALV</sequence>
<proteinExistence type="predicted"/>
<gene>
    <name evidence="1" type="ORF">LCGC14_3050030</name>
</gene>
<accession>A0A0F8WM10</accession>
<reference evidence="1" key="1">
    <citation type="journal article" date="2015" name="Nature">
        <title>Complex archaea that bridge the gap between prokaryotes and eukaryotes.</title>
        <authorList>
            <person name="Spang A."/>
            <person name="Saw J.H."/>
            <person name="Jorgensen S.L."/>
            <person name="Zaremba-Niedzwiedzka K."/>
            <person name="Martijn J."/>
            <person name="Lind A.E."/>
            <person name="van Eijk R."/>
            <person name="Schleper C."/>
            <person name="Guy L."/>
            <person name="Ettema T.J."/>
        </authorList>
    </citation>
    <scope>NUCLEOTIDE SEQUENCE</scope>
</reference>
<protein>
    <submittedName>
        <fullName evidence="1">Uncharacterized protein</fullName>
    </submittedName>
</protein>
<name>A0A0F8WM10_9ZZZZ</name>
<feature type="non-terminal residue" evidence="1">
    <location>
        <position position="1"/>
    </location>
</feature>
<evidence type="ECO:0000313" key="1">
    <source>
        <dbReference type="EMBL" id="KKK57882.1"/>
    </source>
</evidence>